<sequence length="291" mass="34542">MKEKLNRIILPYSIISITYFMLFSIAYWFQYKYLEIEDKYFGYWLPMTISAIIVWFILRKKLQQLIISEKQYSFTLFITWILLTASIMTSTFYLNRKNGEITYLNYPEEIFIHPATMYYSIKNAKVDKSNYKFSVSKSSVDRGNEIGVGCYYISPLVHKEKINHNANQVWIGLLIGEKFSNRFFDDKNKQEQLINNFIDSSQSQFNKHQFETKFLKRMSIGEIEDYKNGINNTGININNLVILREEEGTYENRTGTSLHWAITFLIASNIVWFLLTVFERFKKQMTNNLSK</sequence>
<organism evidence="2 3">
    <name type="scientific">Chryseobacterium rhizosphaerae</name>
    <dbReference type="NCBI Taxonomy" id="395937"/>
    <lineage>
        <taxon>Bacteria</taxon>
        <taxon>Pseudomonadati</taxon>
        <taxon>Bacteroidota</taxon>
        <taxon>Flavobacteriia</taxon>
        <taxon>Flavobacteriales</taxon>
        <taxon>Weeksellaceae</taxon>
        <taxon>Chryseobacterium group</taxon>
        <taxon>Chryseobacterium</taxon>
    </lineage>
</organism>
<gene>
    <name evidence="2" type="ORF">J2787_003341</name>
</gene>
<reference evidence="2" key="1">
    <citation type="submission" date="2023-07" db="EMBL/GenBank/DDBJ databases">
        <title>Sorghum-associated microbial communities from plants grown in Nebraska, USA.</title>
        <authorList>
            <person name="Schachtman D."/>
        </authorList>
    </citation>
    <scope>NUCLEOTIDE SEQUENCE</scope>
    <source>
        <strain evidence="2">DS2360</strain>
    </source>
</reference>
<accession>A0AAE3YAD7</accession>
<feature type="transmembrane region" description="Helical" evidence="1">
    <location>
        <begin position="74"/>
        <end position="94"/>
    </location>
</feature>
<dbReference type="RefSeq" id="WP_047487030.1">
    <property type="nucleotide sequence ID" value="NZ_JAVDQY010000003.1"/>
</dbReference>
<comment type="caution">
    <text evidence="2">The sequence shown here is derived from an EMBL/GenBank/DDBJ whole genome shotgun (WGS) entry which is preliminary data.</text>
</comment>
<keyword evidence="1" id="KW-0472">Membrane</keyword>
<evidence type="ECO:0000313" key="3">
    <source>
        <dbReference type="Proteomes" id="UP001184861"/>
    </source>
</evidence>
<name>A0AAE3YAD7_9FLAO</name>
<dbReference type="Proteomes" id="UP001184861">
    <property type="component" value="Unassembled WGS sequence"/>
</dbReference>
<feature type="transmembrane region" description="Helical" evidence="1">
    <location>
        <begin position="258"/>
        <end position="278"/>
    </location>
</feature>
<keyword evidence="1" id="KW-1133">Transmembrane helix</keyword>
<evidence type="ECO:0000256" key="1">
    <source>
        <dbReference type="SAM" id="Phobius"/>
    </source>
</evidence>
<evidence type="ECO:0000313" key="2">
    <source>
        <dbReference type="EMBL" id="MDR6527949.1"/>
    </source>
</evidence>
<proteinExistence type="predicted"/>
<dbReference type="EMBL" id="JAVDQY010000003">
    <property type="protein sequence ID" value="MDR6527949.1"/>
    <property type="molecule type" value="Genomic_DNA"/>
</dbReference>
<protein>
    <submittedName>
        <fullName evidence="2">Uncharacterized protein</fullName>
    </submittedName>
</protein>
<keyword evidence="1" id="KW-0812">Transmembrane</keyword>
<dbReference type="AlphaFoldDB" id="A0AAE3YAD7"/>
<feature type="transmembrane region" description="Helical" evidence="1">
    <location>
        <begin position="41"/>
        <end position="58"/>
    </location>
</feature>
<feature type="transmembrane region" description="Helical" evidence="1">
    <location>
        <begin position="9"/>
        <end position="29"/>
    </location>
</feature>